<name>A0ABU7F3P4_9TELE</name>
<dbReference type="EMBL" id="JAHUTJ010074296">
    <property type="protein sequence ID" value="MED6293248.1"/>
    <property type="molecule type" value="Genomic_DNA"/>
</dbReference>
<organism evidence="1 2">
    <name type="scientific">Characodon lateralis</name>
    <dbReference type="NCBI Taxonomy" id="208331"/>
    <lineage>
        <taxon>Eukaryota</taxon>
        <taxon>Metazoa</taxon>
        <taxon>Chordata</taxon>
        <taxon>Craniata</taxon>
        <taxon>Vertebrata</taxon>
        <taxon>Euteleostomi</taxon>
        <taxon>Actinopterygii</taxon>
        <taxon>Neopterygii</taxon>
        <taxon>Teleostei</taxon>
        <taxon>Neoteleostei</taxon>
        <taxon>Acanthomorphata</taxon>
        <taxon>Ovalentaria</taxon>
        <taxon>Atherinomorphae</taxon>
        <taxon>Cyprinodontiformes</taxon>
        <taxon>Goodeidae</taxon>
        <taxon>Characodon</taxon>
    </lineage>
</organism>
<evidence type="ECO:0000313" key="2">
    <source>
        <dbReference type="Proteomes" id="UP001352852"/>
    </source>
</evidence>
<keyword evidence="2" id="KW-1185">Reference proteome</keyword>
<gene>
    <name evidence="1" type="ORF">CHARACLAT_008812</name>
</gene>
<proteinExistence type="predicted"/>
<reference evidence="1 2" key="1">
    <citation type="submission" date="2021-06" db="EMBL/GenBank/DDBJ databases">
        <authorList>
            <person name="Palmer J.M."/>
        </authorList>
    </citation>
    <scope>NUCLEOTIDE SEQUENCE [LARGE SCALE GENOMIC DNA]</scope>
    <source>
        <strain evidence="1 2">CL_MEX2019</strain>
        <tissue evidence="1">Muscle</tissue>
    </source>
</reference>
<sequence length="85" mass="9347">MWVCPTVLYYPPPLPRFVSPPLPETGQLLHFFLFSPHNPHSSIFYSGAHIPSQIAGLLDAKSFRTVASPCLGVKTRSGLDVDLVL</sequence>
<dbReference type="Proteomes" id="UP001352852">
    <property type="component" value="Unassembled WGS sequence"/>
</dbReference>
<comment type="caution">
    <text evidence="1">The sequence shown here is derived from an EMBL/GenBank/DDBJ whole genome shotgun (WGS) entry which is preliminary data.</text>
</comment>
<accession>A0ABU7F3P4</accession>
<evidence type="ECO:0000313" key="1">
    <source>
        <dbReference type="EMBL" id="MED6293248.1"/>
    </source>
</evidence>
<protein>
    <submittedName>
        <fullName evidence="1">Uncharacterized protein</fullName>
    </submittedName>
</protein>